<gene>
    <name evidence="3" type="ORF">DA69_12600</name>
</gene>
<organism evidence="3 4">
    <name type="scientific">Brevundimonas naejangsanensis</name>
    <dbReference type="NCBI Taxonomy" id="588932"/>
    <lineage>
        <taxon>Bacteria</taxon>
        <taxon>Pseudomonadati</taxon>
        <taxon>Pseudomonadota</taxon>
        <taxon>Alphaproteobacteria</taxon>
        <taxon>Caulobacterales</taxon>
        <taxon>Caulobacteraceae</taxon>
        <taxon>Brevundimonas</taxon>
    </lineage>
</organism>
<reference evidence="3 4" key="1">
    <citation type="journal article" date="2014" name="Genome Announc.">
        <title>Genome Sequence of a Promising Hydrogen-Producing Facultative Anaerobic Bacterium, Brevundimonas naejangsanensis Strain B1.</title>
        <authorList>
            <person name="Su H."/>
            <person name="Zhang T."/>
            <person name="Bao M."/>
            <person name="Jiang Y."/>
            <person name="Wang Y."/>
            <person name="Tan T."/>
        </authorList>
    </citation>
    <scope>NUCLEOTIDE SEQUENCE [LARGE SCALE GENOMIC DNA]</scope>
    <source>
        <strain evidence="3 4">B1</strain>
    </source>
</reference>
<evidence type="ECO:0000313" key="4">
    <source>
        <dbReference type="Proteomes" id="UP000077603"/>
    </source>
</evidence>
<feature type="compositionally biased region" description="Basic and acidic residues" evidence="2">
    <location>
        <begin position="25"/>
        <end position="48"/>
    </location>
</feature>
<dbReference type="OrthoDB" id="8481828at2"/>
<dbReference type="STRING" id="588932.DA69_12600"/>
<dbReference type="EMBL" id="CP015614">
    <property type="protein sequence ID" value="ANF55502.1"/>
    <property type="molecule type" value="Genomic_DNA"/>
</dbReference>
<feature type="region of interest" description="Disordered" evidence="2">
    <location>
        <begin position="1"/>
        <end position="80"/>
    </location>
</feature>
<dbReference type="eggNOG" id="COG5508">
    <property type="taxonomic scope" value="Bacteria"/>
</dbReference>
<keyword evidence="4" id="KW-1185">Reference proteome</keyword>
<name>A0A172Y8M3_9CAUL</name>
<dbReference type="KEGG" id="bne:DA69_12600"/>
<dbReference type="Proteomes" id="UP000077603">
    <property type="component" value="Chromosome"/>
</dbReference>
<evidence type="ECO:0008006" key="5">
    <source>
        <dbReference type="Google" id="ProtNLM"/>
    </source>
</evidence>
<dbReference type="AlphaFoldDB" id="A0A172Y8M3"/>
<evidence type="ECO:0000313" key="3">
    <source>
        <dbReference type="EMBL" id="ANF55502.1"/>
    </source>
</evidence>
<accession>A0A172Y8M3</accession>
<sequence>MTEQPTPPTETSAEDVFNADVPHATPDRPLSEAARRALLEAAERRAAEDDAALPNEVGGRKGPEPTRFGDWEKKGLAVDF</sequence>
<dbReference type="InterPro" id="IPR012875">
    <property type="entry name" value="SDHF4"/>
</dbReference>
<dbReference type="Pfam" id="PF07896">
    <property type="entry name" value="DUF1674"/>
    <property type="match status" value="1"/>
</dbReference>
<protein>
    <recommendedName>
        <fullName evidence="5">DUF1674 domain-containing protein</fullName>
    </recommendedName>
</protein>
<evidence type="ECO:0000256" key="1">
    <source>
        <dbReference type="ARBA" id="ARBA00005701"/>
    </source>
</evidence>
<dbReference type="RefSeq" id="WP_025976370.1">
    <property type="nucleotide sequence ID" value="NZ_CP015614.1"/>
</dbReference>
<proteinExistence type="inferred from homology"/>
<comment type="similarity">
    <text evidence="1">Belongs to the SDHAF4 family.</text>
</comment>
<feature type="compositionally biased region" description="Basic and acidic residues" evidence="2">
    <location>
        <begin position="58"/>
        <end position="80"/>
    </location>
</feature>
<evidence type="ECO:0000256" key="2">
    <source>
        <dbReference type="SAM" id="MobiDB-lite"/>
    </source>
</evidence>